<dbReference type="KEGG" id="qsa:O6P43_026989"/>
<dbReference type="Proteomes" id="UP001163823">
    <property type="component" value="Chromosome 11"/>
</dbReference>
<reference evidence="1" key="1">
    <citation type="journal article" date="2023" name="Science">
        <title>Elucidation of the pathway for biosynthesis of saponin adjuvants from the soapbark tree.</title>
        <authorList>
            <person name="Reed J."/>
            <person name="Orme A."/>
            <person name="El-Demerdash A."/>
            <person name="Owen C."/>
            <person name="Martin L.B.B."/>
            <person name="Misra R.C."/>
            <person name="Kikuchi S."/>
            <person name="Rejzek M."/>
            <person name="Martin A.C."/>
            <person name="Harkess A."/>
            <person name="Leebens-Mack J."/>
            <person name="Louveau T."/>
            <person name="Stephenson M.J."/>
            <person name="Osbourn A."/>
        </authorList>
    </citation>
    <scope>NUCLEOTIDE SEQUENCE</scope>
    <source>
        <strain evidence="1">S10</strain>
    </source>
</reference>
<dbReference type="AlphaFoldDB" id="A0AAD7L3E4"/>
<organism evidence="1 2">
    <name type="scientific">Quillaja saponaria</name>
    <name type="common">Soap bark tree</name>
    <dbReference type="NCBI Taxonomy" id="32244"/>
    <lineage>
        <taxon>Eukaryota</taxon>
        <taxon>Viridiplantae</taxon>
        <taxon>Streptophyta</taxon>
        <taxon>Embryophyta</taxon>
        <taxon>Tracheophyta</taxon>
        <taxon>Spermatophyta</taxon>
        <taxon>Magnoliopsida</taxon>
        <taxon>eudicotyledons</taxon>
        <taxon>Gunneridae</taxon>
        <taxon>Pentapetalae</taxon>
        <taxon>rosids</taxon>
        <taxon>fabids</taxon>
        <taxon>Fabales</taxon>
        <taxon>Quillajaceae</taxon>
        <taxon>Quillaja</taxon>
    </lineage>
</organism>
<sequence>MVHFWLYSGVRDLARRGNSGSVAAIKLQVLLEVGGPRAQLRQLGLETALYQLGRPEQLQRVGGVATPHGHRKTLQQPYNFAPERVKNIPAPSHIRQIDESHS</sequence>
<protein>
    <submittedName>
        <fullName evidence="1">Uncharacterized protein</fullName>
    </submittedName>
</protein>
<dbReference type="EMBL" id="JARAOO010000011">
    <property type="protein sequence ID" value="KAJ7950853.1"/>
    <property type="molecule type" value="Genomic_DNA"/>
</dbReference>
<accession>A0AAD7L3E4</accession>
<evidence type="ECO:0000313" key="2">
    <source>
        <dbReference type="Proteomes" id="UP001163823"/>
    </source>
</evidence>
<evidence type="ECO:0000313" key="1">
    <source>
        <dbReference type="EMBL" id="KAJ7950853.1"/>
    </source>
</evidence>
<keyword evidence="2" id="KW-1185">Reference proteome</keyword>
<gene>
    <name evidence="1" type="ORF">O6P43_026989</name>
</gene>
<comment type="caution">
    <text evidence="1">The sequence shown here is derived from an EMBL/GenBank/DDBJ whole genome shotgun (WGS) entry which is preliminary data.</text>
</comment>
<proteinExistence type="predicted"/>
<name>A0AAD7L3E4_QUISA</name>